<gene>
    <name evidence="1" type="ORF">E2C01_038712</name>
</gene>
<sequence length="62" mass="7504">MNTTLVECRSVRSRLRWKPCEFPLGEEGRLSEIRGRRRADRQEKEGLEAMSLYWFVRQVPHR</sequence>
<keyword evidence="2" id="KW-1185">Reference proteome</keyword>
<comment type="caution">
    <text evidence="1">The sequence shown here is derived from an EMBL/GenBank/DDBJ whole genome shotgun (WGS) entry which is preliminary data.</text>
</comment>
<proteinExistence type="predicted"/>
<name>A0A5B7FIP7_PORTR</name>
<dbReference type="Proteomes" id="UP000324222">
    <property type="component" value="Unassembled WGS sequence"/>
</dbReference>
<accession>A0A5B7FIP7</accession>
<reference evidence="1 2" key="1">
    <citation type="submission" date="2019-05" db="EMBL/GenBank/DDBJ databases">
        <title>Another draft genome of Portunus trituberculatus and its Hox gene families provides insights of decapod evolution.</title>
        <authorList>
            <person name="Jeong J.-H."/>
            <person name="Song I."/>
            <person name="Kim S."/>
            <person name="Choi T."/>
            <person name="Kim D."/>
            <person name="Ryu S."/>
            <person name="Kim W."/>
        </authorList>
    </citation>
    <scope>NUCLEOTIDE SEQUENCE [LARGE SCALE GENOMIC DNA]</scope>
    <source>
        <tissue evidence="1">Muscle</tissue>
    </source>
</reference>
<dbReference type="AlphaFoldDB" id="A0A5B7FIP7"/>
<protein>
    <submittedName>
        <fullName evidence="1">Uncharacterized protein</fullName>
    </submittedName>
</protein>
<evidence type="ECO:0000313" key="2">
    <source>
        <dbReference type="Proteomes" id="UP000324222"/>
    </source>
</evidence>
<evidence type="ECO:0000313" key="1">
    <source>
        <dbReference type="EMBL" id="MPC45029.1"/>
    </source>
</evidence>
<dbReference type="EMBL" id="VSRR010006540">
    <property type="protein sequence ID" value="MPC45029.1"/>
    <property type="molecule type" value="Genomic_DNA"/>
</dbReference>
<organism evidence="1 2">
    <name type="scientific">Portunus trituberculatus</name>
    <name type="common">Swimming crab</name>
    <name type="synonym">Neptunus trituberculatus</name>
    <dbReference type="NCBI Taxonomy" id="210409"/>
    <lineage>
        <taxon>Eukaryota</taxon>
        <taxon>Metazoa</taxon>
        <taxon>Ecdysozoa</taxon>
        <taxon>Arthropoda</taxon>
        <taxon>Crustacea</taxon>
        <taxon>Multicrustacea</taxon>
        <taxon>Malacostraca</taxon>
        <taxon>Eumalacostraca</taxon>
        <taxon>Eucarida</taxon>
        <taxon>Decapoda</taxon>
        <taxon>Pleocyemata</taxon>
        <taxon>Brachyura</taxon>
        <taxon>Eubrachyura</taxon>
        <taxon>Portunoidea</taxon>
        <taxon>Portunidae</taxon>
        <taxon>Portuninae</taxon>
        <taxon>Portunus</taxon>
    </lineage>
</organism>